<evidence type="ECO:0000256" key="6">
    <source>
        <dbReference type="ARBA" id="ARBA00023235"/>
    </source>
</evidence>
<dbReference type="NCBIfam" id="TIGR00652">
    <property type="entry name" value="DapF"/>
    <property type="match status" value="1"/>
</dbReference>
<feature type="active site" description="Proton donor" evidence="8">
    <location>
        <position position="96"/>
    </location>
</feature>
<comment type="function">
    <text evidence="8">Catalyzes the stereoinversion of LL-2,6-diaminopimelate (L,L-DAP) to meso-diaminopimelate (meso-DAP), a precursor of L-lysine and an essential component of the bacterial peptidoglycan.</text>
</comment>
<comment type="subunit">
    <text evidence="8">Homodimer.</text>
</comment>
<evidence type="ECO:0000313" key="11">
    <source>
        <dbReference type="Proteomes" id="UP000186406"/>
    </source>
</evidence>
<gene>
    <name evidence="8" type="primary">dapF</name>
    <name evidence="10" type="ORF">SAMN02745172_02748</name>
</gene>
<dbReference type="InterPro" id="IPR018510">
    <property type="entry name" value="DAP_epimerase_AS"/>
</dbReference>
<feature type="site" description="Could be important to modulate the pK values of the two catalytic cysteine residues" evidence="8">
    <location>
        <position position="242"/>
    </location>
</feature>
<evidence type="ECO:0000256" key="1">
    <source>
        <dbReference type="ARBA" id="ARBA00005196"/>
    </source>
</evidence>
<dbReference type="HAMAP" id="MF_00197">
    <property type="entry name" value="DAP_epimerase"/>
    <property type="match status" value="1"/>
</dbReference>
<dbReference type="Proteomes" id="UP000186406">
    <property type="component" value="Unassembled WGS sequence"/>
</dbReference>
<feature type="binding site" evidence="8">
    <location>
        <position position="191"/>
    </location>
    <ligand>
        <name>substrate</name>
    </ligand>
</feature>
<keyword evidence="4 8" id="KW-0028">Amino-acid biosynthesis</keyword>
<evidence type="ECO:0000256" key="7">
    <source>
        <dbReference type="ARBA" id="ARBA00051712"/>
    </source>
</evidence>
<keyword evidence="6 8" id="KW-0413">Isomerase</keyword>
<keyword evidence="8" id="KW-0963">Cytoplasm</keyword>
<feature type="active site" description="Proton acceptor" evidence="8">
    <location>
        <position position="251"/>
    </location>
</feature>
<keyword evidence="11" id="KW-1185">Reference proteome</keyword>
<keyword evidence="5 8" id="KW-0457">Lysine biosynthesis</keyword>
<dbReference type="GO" id="GO:0005829">
    <property type="term" value="C:cytosol"/>
    <property type="evidence" value="ECO:0007669"/>
    <property type="project" value="TreeGrafter"/>
</dbReference>
<feature type="active site" evidence="9">
    <location>
        <position position="96"/>
    </location>
</feature>
<dbReference type="STRING" id="1123029.SAMN02745172_02748"/>
<feature type="binding site" evidence="8">
    <location>
        <position position="68"/>
    </location>
    <ligand>
        <name>substrate</name>
    </ligand>
</feature>
<dbReference type="InterPro" id="IPR001653">
    <property type="entry name" value="DAP_epimerase_DapF"/>
</dbReference>
<feature type="binding site" evidence="8">
    <location>
        <begin position="97"/>
        <end position="98"/>
    </location>
    <ligand>
        <name>substrate</name>
    </ligand>
</feature>
<dbReference type="EC" id="5.1.1.7" evidence="3 8"/>
<comment type="subcellular location">
    <subcellularLocation>
        <location evidence="8">Cytoplasm</location>
    </subcellularLocation>
</comment>
<dbReference type="EMBL" id="FRXO01000005">
    <property type="protein sequence ID" value="SHO66096.1"/>
    <property type="molecule type" value="Genomic_DNA"/>
</dbReference>
<dbReference type="Pfam" id="PF01678">
    <property type="entry name" value="DAP_epimerase"/>
    <property type="match status" value="2"/>
</dbReference>
<dbReference type="PANTHER" id="PTHR31689:SF0">
    <property type="entry name" value="DIAMINOPIMELATE EPIMERASE"/>
    <property type="match status" value="1"/>
</dbReference>
<dbReference type="PANTHER" id="PTHR31689">
    <property type="entry name" value="DIAMINOPIMELATE EPIMERASE, CHLOROPLASTIC"/>
    <property type="match status" value="1"/>
</dbReference>
<dbReference type="RefSeq" id="WP_244530883.1">
    <property type="nucleotide sequence ID" value="NZ_FRXO01000005.1"/>
</dbReference>
<evidence type="ECO:0000256" key="4">
    <source>
        <dbReference type="ARBA" id="ARBA00022605"/>
    </source>
</evidence>
<feature type="binding site" evidence="8">
    <location>
        <begin position="252"/>
        <end position="253"/>
    </location>
    <ligand>
        <name>substrate</name>
    </ligand>
</feature>
<feature type="binding site" evidence="8">
    <location>
        <position position="224"/>
    </location>
    <ligand>
        <name>substrate</name>
    </ligand>
</feature>
<sequence>MSGLTAQRGAAVRPQGGIEAMVNGLPVVKMNGLGNAIAVIDLRGGEAPLTVAEARALAAPSVGLGFDQIMALHPATDGADCFMRIYNADGSEAGACGNGTRCVADLLFAETRRDRLVLATEAGDLVCTPGGAAHSVTVDMGAPQFAWDRIPLAGPVDDTRAVTVPLDAVPGAAAVRGAGLIGPASVANVGNPHAIFWVDDIEAIDFATLGPLLERHPLFPERVNVSLARVDGPDRITLKVWERGAGLTRACGTAACATMATAVRTGRVGHEATIVLPGGELRLAWRESDGHILMTGPAETEARGLIDRQNLTVRFEAPRAA</sequence>
<accession>A0A1M7ZN58</accession>
<feature type="binding site" evidence="8">
    <location>
        <position position="35"/>
    </location>
    <ligand>
        <name>substrate</name>
    </ligand>
</feature>
<dbReference type="UniPathway" id="UPA00034">
    <property type="reaction ID" value="UER00025"/>
</dbReference>
<feature type="site" description="Could be important to modulate the pK values of the two catalytic cysteine residues" evidence="8">
    <location>
        <position position="193"/>
    </location>
</feature>
<evidence type="ECO:0000313" key="10">
    <source>
        <dbReference type="EMBL" id="SHO66096.1"/>
    </source>
</evidence>
<evidence type="ECO:0000256" key="9">
    <source>
        <dbReference type="PROSITE-ProRule" id="PRU10125"/>
    </source>
</evidence>
<dbReference type="SUPFAM" id="SSF54506">
    <property type="entry name" value="Diaminopimelate epimerase-like"/>
    <property type="match status" value="2"/>
</dbReference>
<comment type="similarity">
    <text evidence="2 8">Belongs to the diaminopimelate epimerase family.</text>
</comment>
<dbReference type="GO" id="GO:0008837">
    <property type="term" value="F:diaminopimelate epimerase activity"/>
    <property type="evidence" value="ECO:0007669"/>
    <property type="project" value="UniProtKB-UniRule"/>
</dbReference>
<dbReference type="PROSITE" id="PS01326">
    <property type="entry name" value="DAP_EPIMERASE"/>
    <property type="match status" value="1"/>
</dbReference>
<dbReference type="AlphaFoldDB" id="A0A1M7ZN58"/>
<dbReference type="GO" id="GO:0009089">
    <property type="term" value="P:lysine biosynthetic process via diaminopimelate"/>
    <property type="evidence" value="ECO:0007669"/>
    <property type="project" value="UniProtKB-UniRule"/>
</dbReference>
<evidence type="ECO:0000256" key="5">
    <source>
        <dbReference type="ARBA" id="ARBA00023154"/>
    </source>
</evidence>
<dbReference type="Gene3D" id="3.10.310.10">
    <property type="entry name" value="Diaminopimelate Epimerase, Chain A, domain 1"/>
    <property type="match status" value="2"/>
</dbReference>
<evidence type="ECO:0000256" key="2">
    <source>
        <dbReference type="ARBA" id="ARBA00010219"/>
    </source>
</evidence>
<name>A0A1M7ZN58_9HYPH</name>
<evidence type="ECO:0000256" key="8">
    <source>
        <dbReference type="HAMAP-Rule" id="MF_00197"/>
    </source>
</evidence>
<reference evidence="10 11" key="1">
    <citation type="submission" date="2016-12" db="EMBL/GenBank/DDBJ databases">
        <authorList>
            <person name="Song W.-J."/>
            <person name="Kurnit D.M."/>
        </authorList>
    </citation>
    <scope>NUCLEOTIDE SEQUENCE [LARGE SCALE GENOMIC DNA]</scope>
    <source>
        <strain evidence="10 11">DSM 19599</strain>
    </source>
</reference>
<organism evidence="10 11">
    <name type="scientific">Pseudoxanthobacter soli DSM 19599</name>
    <dbReference type="NCBI Taxonomy" id="1123029"/>
    <lineage>
        <taxon>Bacteria</taxon>
        <taxon>Pseudomonadati</taxon>
        <taxon>Pseudomonadota</taxon>
        <taxon>Alphaproteobacteria</taxon>
        <taxon>Hyphomicrobiales</taxon>
        <taxon>Segnochrobactraceae</taxon>
        <taxon>Pseudoxanthobacter</taxon>
    </lineage>
</organism>
<feature type="binding site" evidence="8">
    <location>
        <begin position="242"/>
        <end position="243"/>
    </location>
    <ligand>
        <name>substrate</name>
    </ligand>
</feature>
<proteinExistence type="inferred from homology"/>
<feature type="binding site" evidence="8">
    <location>
        <position position="87"/>
    </location>
    <ligand>
        <name>substrate</name>
    </ligand>
</feature>
<comment type="pathway">
    <text evidence="1 8">Amino-acid biosynthesis; L-lysine biosynthesis via DAP pathway; DL-2,6-diaminopimelate from LL-2,6-diaminopimelate: step 1/1.</text>
</comment>
<comment type="catalytic activity">
    <reaction evidence="7 8">
        <text>(2S,6S)-2,6-diaminopimelate = meso-2,6-diaminopimelate</text>
        <dbReference type="Rhea" id="RHEA:15393"/>
        <dbReference type="ChEBI" id="CHEBI:57609"/>
        <dbReference type="ChEBI" id="CHEBI:57791"/>
        <dbReference type="EC" id="5.1.1.7"/>
    </reaction>
</comment>
<protein>
    <recommendedName>
        <fullName evidence="3 8">Diaminopimelate epimerase</fullName>
        <shortName evidence="8">DAP epimerase</shortName>
        <ecNumber evidence="3 8">5.1.1.7</ecNumber>
    </recommendedName>
    <alternativeName>
        <fullName evidence="8">PLP-independent amino acid racemase</fullName>
    </alternativeName>
</protein>
<evidence type="ECO:0000256" key="3">
    <source>
        <dbReference type="ARBA" id="ARBA00013080"/>
    </source>
</evidence>